<evidence type="ECO:0000313" key="2">
    <source>
        <dbReference type="Proteomes" id="UP000633205"/>
    </source>
</evidence>
<reference evidence="1" key="1">
    <citation type="journal article" date="2014" name="Int. J. Syst. Evol. Microbiol.">
        <title>Complete genome sequence of Corynebacterium casei LMG S-19264T (=DSM 44701T), isolated from a smear-ripened cheese.</title>
        <authorList>
            <consortium name="US DOE Joint Genome Institute (JGI-PGF)"/>
            <person name="Walter F."/>
            <person name="Albersmeier A."/>
            <person name="Kalinowski J."/>
            <person name="Ruckert C."/>
        </authorList>
    </citation>
    <scope>NUCLEOTIDE SEQUENCE</scope>
    <source>
        <strain evidence="1">CGMCC 1.15152</strain>
    </source>
</reference>
<reference evidence="1" key="2">
    <citation type="submission" date="2020-09" db="EMBL/GenBank/DDBJ databases">
        <authorList>
            <person name="Sun Q."/>
            <person name="Zhou Y."/>
        </authorList>
    </citation>
    <scope>NUCLEOTIDE SEQUENCE</scope>
    <source>
        <strain evidence="1">CGMCC 1.15152</strain>
    </source>
</reference>
<evidence type="ECO:0000313" key="1">
    <source>
        <dbReference type="EMBL" id="GGD33330.1"/>
    </source>
</evidence>
<proteinExistence type="predicted"/>
<dbReference type="RefSeq" id="WP_188711384.1">
    <property type="nucleotide sequence ID" value="NZ_BMHO01000001.1"/>
</dbReference>
<dbReference type="EMBL" id="BMHO01000001">
    <property type="protein sequence ID" value="GGD33330.1"/>
    <property type="molecule type" value="Genomic_DNA"/>
</dbReference>
<accession>A0A917DG91</accession>
<keyword evidence="2" id="KW-1185">Reference proteome</keyword>
<dbReference type="Proteomes" id="UP000633205">
    <property type="component" value="Unassembled WGS sequence"/>
</dbReference>
<gene>
    <name evidence="1" type="ORF">GCM10010915_12140</name>
</gene>
<organism evidence="1 2">
    <name type="scientific">Microbacterium faecale</name>
    <dbReference type="NCBI Taxonomy" id="1804630"/>
    <lineage>
        <taxon>Bacteria</taxon>
        <taxon>Bacillati</taxon>
        <taxon>Actinomycetota</taxon>
        <taxon>Actinomycetes</taxon>
        <taxon>Micrococcales</taxon>
        <taxon>Microbacteriaceae</taxon>
        <taxon>Microbacterium</taxon>
    </lineage>
</organism>
<name>A0A917DG91_9MICO</name>
<comment type="caution">
    <text evidence="1">The sequence shown here is derived from an EMBL/GenBank/DDBJ whole genome shotgun (WGS) entry which is preliminary data.</text>
</comment>
<dbReference type="AlphaFoldDB" id="A0A917DG91"/>
<sequence>MTDLKILARDLAADYVKLPVNFGEDTREMQLAAFDGFEAGFEAGVKAGLALAEGGAS</sequence>
<protein>
    <submittedName>
        <fullName evidence="1">Uncharacterized protein</fullName>
    </submittedName>
</protein>